<gene>
    <name evidence="2" type="primary">Contig70.g84</name>
    <name evidence="2" type="ORF">STYLEM_1366</name>
</gene>
<protein>
    <submittedName>
        <fullName evidence="2">Uncharacterized protein</fullName>
    </submittedName>
</protein>
<name>A0A077ZVF6_STYLE</name>
<accession>A0A077ZVF6</accession>
<dbReference type="Proteomes" id="UP000039865">
    <property type="component" value="Unassembled WGS sequence"/>
</dbReference>
<evidence type="ECO:0000313" key="3">
    <source>
        <dbReference type="Proteomes" id="UP000039865"/>
    </source>
</evidence>
<dbReference type="InterPro" id="IPR011990">
    <property type="entry name" value="TPR-like_helical_dom_sf"/>
</dbReference>
<organism evidence="2 3">
    <name type="scientific">Stylonychia lemnae</name>
    <name type="common">Ciliate</name>
    <dbReference type="NCBI Taxonomy" id="5949"/>
    <lineage>
        <taxon>Eukaryota</taxon>
        <taxon>Sar</taxon>
        <taxon>Alveolata</taxon>
        <taxon>Ciliophora</taxon>
        <taxon>Intramacronucleata</taxon>
        <taxon>Spirotrichea</taxon>
        <taxon>Stichotrichia</taxon>
        <taxon>Sporadotrichida</taxon>
        <taxon>Oxytrichidae</taxon>
        <taxon>Stylonychinae</taxon>
        <taxon>Stylonychia</taxon>
    </lineage>
</organism>
<sequence>MINSEWYQIQQDNERQKIEIIYRYYLAELYRFFNEKHIAFPLLNDHLLSFAKKEDSNDNIKFRIAYLMILKDQNMNEATTNETLKFLADYMIIKQTAWKYLIQGNLILADLYEELSVYQKAVERIDQAKQLLEQNAPDHLKNYWLTEIHLKYAVINSEFYKKGLVNDNLEQAQKLVDLTKNKSHQAQIYKIRGLTATGFYQQEQAQGFYEKMLKILKQLYVEHHPAIIRCYKKLLFCCINRKGDMERLKHAEIYCEKAFELAKEIFDIQDSDREEDLQHLMLIKILLYKAQISARMLKREEFKEKYQRMKNLLSATLLDETNINQKMLLKIIDDAGEVDYQEISKEITRLNKKIMKRYNTDDNAFYFLEYFPNLQDDFERKPYKAIHFVNRGMKKFEEQFGKDSLLFLIFELYQILIDISTAKSGLEKYLQQIENARNVLLRHFCGEDKHFIFLILYQTEITYYKKMIEISQINGQNLQQYYLGFIQRAEKLIEINHNKNGIYSSSDLQLLSEMITYLIPLTQFEKAQKYLDLYMEIVEKLPWIRNKNPQEEYFYGRVLREDLRILNGRTKDWREFDNFYDSIQKDDSICEKEKQTINEIVVVAKKLDLLLLKQDTSDAYAIAKSFLDENEKSKKYSDAQLAKILLIMGSMCATLLKFEDVIQISNRLEKAFIDDSIEFSKSITPQIRKQLSQWVEEAKQQIQINKTKNKNNYAFANQYLIGTQLWVSVNINRS</sequence>
<proteinExistence type="predicted"/>
<keyword evidence="3" id="KW-1185">Reference proteome</keyword>
<reference evidence="2 3" key="1">
    <citation type="submission" date="2014-06" db="EMBL/GenBank/DDBJ databases">
        <authorList>
            <person name="Swart Estienne"/>
        </authorList>
    </citation>
    <scope>NUCLEOTIDE SEQUENCE [LARGE SCALE GENOMIC DNA]</scope>
    <source>
        <strain evidence="2 3">130c</strain>
    </source>
</reference>
<dbReference type="Gene3D" id="1.25.40.10">
    <property type="entry name" value="Tetratricopeptide repeat domain"/>
    <property type="match status" value="1"/>
</dbReference>
<feature type="coiled-coil region" evidence="1">
    <location>
        <begin position="108"/>
        <end position="135"/>
    </location>
</feature>
<dbReference type="SUPFAM" id="SSF48452">
    <property type="entry name" value="TPR-like"/>
    <property type="match status" value="1"/>
</dbReference>
<keyword evidence="1" id="KW-0175">Coiled coil</keyword>
<dbReference type="InParanoid" id="A0A077ZVF6"/>
<dbReference type="EMBL" id="CCKQ01001314">
    <property type="protein sequence ID" value="CDW72406.1"/>
    <property type="molecule type" value="Genomic_DNA"/>
</dbReference>
<dbReference type="AlphaFoldDB" id="A0A077ZVF6"/>
<evidence type="ECO:0000256" key="1">
    <source>
        <dbReference type="SAM" id="Coils"/>
    </source>
</evidence>
<evidence type="ECO:0000313" key="2">
    <source>
        <dbReference type="EMBL" id="CDW72406.1"/>
    </source>
</evidence>